<dbReference type="EMBL" id="JAERQM010000001">
    <property type="protein sequence ID" value="MBU8543225.1"/>
    <property type="molecule type" value="Genomic_DNA"/>
</dbReference>
<sequence>MRLSRRGLLAAPLAVPFVTRARAQSGWQPTRPIQLIVGFAPGGGSDIIARTIAEAAAPLFPQPLVVVNRPGAGGAIAAEAVSRAAPDGHTLLIAGGSESTSLPAHRDLPYDPKRSFTSVIRLTRNAHFICARGKGGRFTTMQQVIEAAKVRPEALTHGSAGVGTLSHSIFIMLGRATGSELLHVPYTGGGPQQQALLAGQVDLVVQASDELRGLAASGDILPLACASAQRMPAYPQVPTLRELGVELVADNMKGWVGPAGMTPEMVTYLHDRFRQGMSAAGWQRFMEQTGEADGYANGADFQRDMDTLLDNIRAAMRRS</sequence>
<keyword evidence="3" id="KW-1185">Reference proteome</keyword>
<evidence type="ECO:0000313" key="3">
    <source>
        <dbReference type="Proteomes" id="UP000689967"/>
    </source>
</evidence>
<accession>A0ABS6H3H6</accession>
<evidence type="ECO:0000313" key="2">
    <source>
        <dbReference type="EMBL" id="MBU8543225.1"/>
    </source>
</evidence>
<proteinExistence type="inferred from homology"/>
<reference evidence="2 3" key="1">
    <citation type="submission" date="2021-01" db="EMBL/GenBank/DDBJ databases">
        <title>Roseomonas sp. nov, a bacterium isolated from an oil production mixture in Yumen Oilfield.</title>
        <authorList>
            <person name="Wu D."/>
        </authorList>
    </citation>
    <scope>NUCLEOTIDE SEQUENCE [LARGE SCALE GENOMIC DNA]</scope>
    <source>
        <strain evidence="2 3">ROY-5-3</strain>
    </source>
</reference>
<name>A0ABS6H3H6_9PROT</name>
<comment type="similarity">
    <text evidence="1">Belongs to the UPF0065 (bug) family.</text>
</comment>
<dbReference type="PIRSF" id="PIRSF017082">
    <property type="entry name" value="YflP"/>
    <property type="match status" value="1"/>
</dbReference>
<dbReference type="InterPro" id="IPR005064">
    <property type="entry name" value="BUG"/>
</dbReference>
<dbReference type="Proteomes" id="UP000689967">
    <property type="component" value="Unassembled WGS sequence"/>
</dbReference>
<dbReference type="RefSeq" id="WP_216873509.1">
    <property type="nucleotide sequence ID" value="NZ_JAERQM010000001.1"/>
</dbReference>
<gene>
    <name evidence="2" type="ORF">JJQ90_05880</name>
</gene>
<organism evidence="2 3">
    <name type="scientific">Falsiroseomonas oleicola</name>
    <dbReference type="NCBI Taxonomy" id="2801474"/>
    <lineage>
        <taxon>Bacteria</taxon>
        <taxon>Pseudomonadati</taxon>
        <taxon>Pseudomonadota</taxon>
        <taxon>Alphaproteobacteria</taxon>
        <taxon>Acetobacterales</taxon>
        <taxon>Roseomonadaceae</taxon>
        <taxon>Falsiroseomonas</taxon>
    </lineage>
</organism>
<dbReference type="PANTHER" id="PTHR42928">
    <property type="entry name" value="TRICARBOXYLATE-BINDING PROTEIN"/>
    <property type="match status" value="1"/>
</dbReference>
<dbReference type="CDD" id="cd07012">
    <property type="entry name" value="PBP2_Bug_TTT"/>
    <property type="match status" value="1"/>
</dbReference>
<evidence type="ECO:0000256" key="1">
    <source>
        <dbReference type="ARBA" id="ARBA00006987"/>
    </source>
</evidence>
<dbReference type="PANTHER" id="PTHR42928:SF5">
    <property type="entry name" value="BLR1237 PROTEIN"/>
    <property type="match status" value="1"/>
</dbReference>
<protein>
    <submittedName>
        <fullName evidence="2">Tripartite tricarboxylate transporter substrate binding protein</fullName>
    </submittedName>
</protein>
<comment type="caution">
    <text evidence="2">The sequence shown here is derived from an EMBL/GenBank/DDBJ whole genome shotgun (WGS) entry which is preliminary data.</text>
</comment>
<dbReference type="Pfam" id="PF03401">
    <property type="entry name" value="TctC"/>
    <property type="match status" value="1"/>
</dbReference>